<keyword evidence="5 7" id="KW-0472">Membrane</keyword>
<dbReference type="EMBL" id="LSRQ01006332">
    <property type="protein sequence ID" value="OAY66300.1"/>
    <property type="molecule type" value="Genomic_DNA"/>
</dbReference>
<feature type="transmembrane region" description="Helical" evidence="7">
    <location>
        <begin position="334"/>
        <end position="355"/>
    </location>
</feature>
<comment type="similarity">
    <text evidence="2">Belongs to the major facilitator superfamily. Proton-dependent oligopeptide transporter (POT/PTR) (TC 2.A.17) family.</text>
</comment>
<accession>A0A199UNU8</accession>
<dbReference type="InterPro" id="IPR036259">
    <property type="entry name" value="MFS_trans_sf"/>
</dbReference>
<dbReference type="AlphaFoldDB" id="A0A199UNU8"/>
<feature type="transmembrane region" description="Helical" evidence="7">
    <location>
        <begin position="61"/>
        <end position="85"/>
    </location>
</feature>
<feature type="non-terminal residue" evidence="8">
    <location>
        <position position="1143"/>
    </location>
</feature>
<comment type="caution">
    <text evidence="8">The sequence shown here is derived from an EMBL/GenBank/DDBJ whole genome shotgun (WGS) entry which is preliminary data.</text>
</comment>
<dbReference type="CDD" id="cd17416">
    <property type="entry name" value="MFS_NPF1_2"/>
    <property type="match status" value="1"/>
</dbReference>
<protein>
    <submittedName>
        <fullName evidence="8">Protein NRT1/ PTR FAMILY 2.11</fullName>
    </submittedName>
</protein>
<feature type="transmembrane region" description="Helical" evidence="7">
    <location>
        <begin position="294"/>
        <end position="314"/>
    </location>
</feature>
<keyword evidence="4 7" id="KW-1133">Transmembrane helix</keyword>
<feature type="transmembrane region" description="Helical" evidence="7">
    <location>
        <begin position="748"/>
        <end position="768"/>
    </location>
</feature>
<evidence type="ECO:0000256" key="1">
    <source>
        <dbReference type="ARBA" id="ARBA00004141"/>
    </source>
</evidence>
<evidence type="ECO:0000256" key="7">
    <source>
        <dbReference type="SAM" id="Phobius"/>
    </source>
</evidence>
<evidence type="ECO:0000313" key="8">
    <source>
        <dbReference type="EMBL" id="OAY66300.1"/>
    </source>
</evidence>
<dbReference type="Gene3D" id="1.20.1250.20">
    <property type="entry name" value="MFS general substrate transporter like domains"/>
    <property type="match status" value="3"/>
</dbReference>
<comment type="subcellular location">
    <subcellularLocation>
        <location evidence="1">Membrane</location>
        <topology evidence="1">Multi-pass membrane protein</topology>
    </subcellularLocation>
</comment>
<feature type="transmembrane region" description="Helical" evidence="7">
    <location>
        <begin position="1038"/>
        <end position="1061"/>
    </location>
</feature>
<evidence type="ECO:0000256" key="6">
    <source>
        <dbReference type="SAM" id="MobiDB-lite"/>
    </source>
</evidence>
<evidence type="ECO:0000256" key="2">
    <source>
        <dbReference type="ARBA" id="ARBA00005982"/>
    </source>
</evidence>
<dbReference type="InterPro" id="IPR000109">
    <property type="entry name" value="POT_fam"/>
</dbReference>
<evidence type="ECO:0000256" key="3">
    <source>
        <dbReference type="ARBA" id="ARBA00022692"/>
    </source>
</evidence>
<feature type="transmembrane region" description="Helical" evidence="7">
    <location>
        <begin position="878"/>
        <end position="897"/>
    </location>
</feature>
<feature type="transmembrane region" description="Helical" evidence="7">
    <location>
        <begin position="421"/>
        <end position="447"/>
    </location>
</feature>
<evidence type="ECO:0000256" key="5">
    <source>
        <dbReference type="ARBA" id="ARBA00023136"/>
    </source>
</evidence>
<keyword evidence="3 7" id="KW-0812">Transmembrane</keyword>
<dbReference type="Proteomes" id="UP000092600">
    <property type="component" value="Unassembled WGS sequence"/>
</dbReference>
<feature type="transmembrane region" description="Helical" evidence="7">
    <location>
        <begin position="949"/>
        <end position="970"/>
    </location>
</feature>
<dbReference type="Pfam" id="PF00854">
    <property type="entry name" value="PTR2"/>
    <property type="match status" value="2"/>
</dbReference>
<feature type="transmembrane region" description="Helical" evidence="7">
    <location>
        <begin position="999"/>
        <end position="1017"/>
    </location>
</feature>
<gene>
    <name evidence="8" type="ORF">ACMD2_06353</name>
</gene>
<feature type="transmembrane region" description="Helical" evidence="7">
    <location>
        <begin position="635"/>
        <end position="655"/>
    </location>
</feature>
<feature type="transmembrane region" description="Helical" evidence="7">
    <location>
        <begin position="105"/>
        <end position="127"/>
    </location>
</feature>
<feature type="transmembrane region" description="Helical" evidence="7">
    <location>
        <begin position="1081"/>
        <end position="1104"/>
    </location>
</feature>
<dbReference type="GO" id="GO:0016020">
    <property type="term" value="C:membrane"/>
    <property type="evidence" value="ECO:0007669"/>
    <property type="project" value="UniProtKB-SubCell"/>
</dbReference>
<evidence type="ECO:0000313" key="9">
    <source>
        <dbReference type="Proteomes" id="UP000092600"/>
    </source>
</evidence>
<dbReference type="GO" id="GO:0022857">
    <property type="term" value="F:transmembrane transporter activity"/>
    <property type="evidence" value="ECO:0007669"/>
    <property type="project" value="InterPro"/>
</dbReference>
<feature type="transmembrane region" description="Helical" evidence="7">
    <location>
        <begin position="723"/>
        <end position="742"/>
    </location>
</feature>
<feature type="region of interest" description="Disordered" evidence="6">
    <location>
        <begin position="177"/>
        <end position="204"/>
    </location>
</feature>
<name>A0A199UNU8_ANACO</name>
<dbReference type="PANTHER" id="PTHR11654">
    <property type="entry name" value="OLIGOPEPTIDE TRANSPORTER-RELATED"/>
    <property type="match status" value="1"/>
</dbReference>
<feature type="transmembrane region" description="Helical" evidence="7">
    <location>
        <begin position="909"/>
        <end position="928"/>
    </location>
</feature>
<organism evidence="8 9">
    <name type="scientific">Ananas comosus</name>
    <name type="common">Pineapple</name>
    <name type="synonym">Ananas ananas</name>
    <dbReference type="NCBI Taxonomy" id="4615"/>
    <lineage>
        <taxon>Eukaryota</taxon>
        <taxon>Viridiplantae</taxon>
        <taxon>Streptophyta</taxon>
        <taxon>Embryophyta</taxon>
        <taxon>Tracheophyta</taxon>
        <taxon>Spermatophyta</taxon>
        <taxon>Magnoliopsida</taxon>
        <taxon>Liliopsida</taxon>
        <taxon>Poales</taxon>
        <taxon>Bromeliaceae</taxon>
        <taxon>Bromelioideae</taxon>
        <taxon>Ananas</taxon>
    </lineage>
</organism>
<feature type="transmembrane region" description="Helical" evidence="7">
    <location>
        <begin position="675"/>
        <end position="694"/>
    </location>
</feature>
<dbReference type="SUPFAM" id="SSF103473">
    <property type="entry name" value="MFS general substrate transporter"/>
    <property type="match status" value="2"/>
</dbReference>
<reference evidence="8 9" key="1">
    <citation type="journal article" date="2016" name="DNA Res.">
        <title>The draft genome of MD-2 pineapple using hybrid error correction of long reads.</title>
        <authorList>
            <person name="Redwan R.M."/>
            <person name="Saidin A."/>
            <person name="Kumar S.V."/>
        </authorList>
    </citation>
    <scope>NUCLEOTIDE SEQUENCE [LARGE SCALE GENOMIC DNA]</scope>
    <source>
        <strain evidence="9">cv. MD2</strain>
        <tissue evidence="8">Leaf</tissue>
    </source>
</reference>
<evidence type="ECO:0000256" key="4">
    <source>
        <dbReference type="ARBA" id="ARBA00022989"/>
    </source>
</evidence>
<sequence length="1143" mass="125227">MMCQAGDSGTVANLLIYLTTIYHVKSVTAATMLNLFSGTTNITPVIGAFLSDTYLGRYTTLGFASIASFVGMLILTLTATIRTLHPPHCDSSDTASDHHCRGPTTLQLLVLLSGFFFLVVGAGHSAVQFGVRGGPIRPADRIGPARHQQLLQLVLLHLYGRDDGVRDGHHLRPEQHQLVHRPRDPGRAHGAKAADKGGRGGGGRRAGFVRSAAPEFLDKAAIVTPSDELKPTGEAANRWRLCTLQQVEEVKCIARIIPVWSTAIVFYIATVQQSTYTVYQALQSDRRLIGKFEIPAASFVVFSMLALTVWIPIYDRILVPLLRRLTGKDEGLTLLQRMGIGMVLAVVAMVVAALVEDRRRSYAVHRPLLGVTSSGGGVSSMSSLWLAFQLTILGLAEAFTVISQVEFNYKQFPEHMRSVAGALLFLGFALSNYLSSLMVTIVHLTTGTDGEDNNWLAQDLNKGRLDYFYLMIAILGVFNMFYFLVCAKWYRYKGSLSAGEIALEGKDSKPQRGIILDTKLRRWLRQGTRERRSRSWRAAVPQPTMGDATAAAAAAGGGVKYRGWGAMPYIIGNETFEKLGTLGTSSNLLVYLTAVFHMPSVDAAALLNAFNGTTSLAPIAGAFLSDAFLGRYSTLAFASIASLLGMFILTLTAAVAGLHPPSCAPGATCLRATPYQTSVLFAAFAFLVVGAGGIRPCSMPFGADQFDPHTESGKRGINSFFNWYYFTFTFAIMISATVIIYVQSAVSWSIGLGIPTILMFIACVIFFMGSRIYVKVRPEGSPFTSIVQVVAACISKRKLKQPKDPKQALFDPPHLSLLVTKLQHTDQFRFLDKAAIITPADEIKPNGFAANPWKLCSLQQVEEVKCLLRIIPVWSTGIIYYVAVVQQSTYVVLSALQSDRHLGDDHFEIPAASFTVFSMLAQTIWIPIYDRLLVPWLRRMTKREDGISLLHRMGIGIFLSIIAMIMSAAIEAKRRSVALHHPTLGLSAGGGAISSMHSLWMVPQLMILGVSEAFNLISQIEFYYKEFPEHMRSVAGSLAFLNLAGGNYLSGFLVTIVHKTTGVKGGRNWLAQDLNEGRLDFFYLLIAAIGVLNLVYFVICAKWYRYKGAIKLLNFSIAKFFPNLSHSKIIDKSGGGVQIKIEN</sequence>
<feature type="compositionally biased region" description="Basic and acidic residues" evidence="6">
    <location>
        <begin position="177"/>
        <end position="198"/>
    </location>
</feature>
<proteinExistence type="inferred from homology"/>
<feature type="transmembrane region" description="Helical" evidence="7">
    <location>
        <begin position="467"/>
        <end position="487"/>
    </location>
</feature>